<dbReference type="Gene3D" id="3.40.50.300">
    <property type="entry name" value="P-loop containing nucleotide triphosphate hydrolases"/>
    <property type="match status" value="2"/>
</dbReference>
<keyword evidence="4" id="KW-0813">Transport</keyword>
<dbReference type="EC" id="7.6.2.3" evidence="14"/>
<dbReference type="InterPro" id="IPR003593">
    <property type="entry name" value="AAA+_ATPase"/>
</dbReference>
<keyword evidence="7 16" id="KW-0812">Transmembrane</keyword>
<evidence type="ECO:0000259" key="17">
    <source>
        <dbReference type="PROSITE" id="PS50893"/>
    </source>
</evidence>
<evidence type="ECO:0000256" key="12">
    <source>
        <dbReference type="ARBA" id="ARBA00022989"/>
    </source>
</evidence>
<evidence type="ECO:0000256" key="8">
    <source>
        <dbReference type="ARBA" id="ARBA00022737"/>
    </source>
</evidence>
<feature type="transmembrane region" description="Helical" evidence="16">
    <location>
        <begin position="292"/>
        <end position="316"/>
    </location>
</feature>
<feature type="transmembrane region" description="Helical" evidence="16">
    <location>
        <begin position="410"/>
        <end position="431"/>
    </location>
</feature>
<dbReference type="InterPro" id="IPR036640">
    <property type="entry name" value="ABC1_TM_sf"/>
</dbReference>
<feature type="transmembrane region" description="Helical" evidence="16">
    <location>
        <begin position="68"/>
        <end position="87"/>
    </location>
</feature>
<dbReference type="GO" id="GO:0016887">
    <property type="term" value="F:ATP hydrolysis activity"/>
    <property type="evidence" value="ECO:0007669"/>
    <property type="project" value="InterPro"/>
</dbReference>
<reference evidence="20" key="1">
    <citation type="submission" date="2017-01" db="EMBL/GenBank/DDBJ databases">
        <title>Comparative genomics of anhydrobiosis in the tardigrade Hypsibius dujardini.</title>
        <authorList>
            <person name="Yoshida Y."/>
            <person name="Koutsovoulos G."/>
            <person name="Laetsch D."/>
            <person name="Stevens L."/>
            <person name="Kumar S."/>
            <person name="Horikawa D."/>
            <person name="Ishino K."/>
            <person name="Komine S."/>
            <person name="Tomita M."/>
            <person name="Blaxter M."/>
            <person name="Arakawa K."/>
        </authorList>
    </citation>
    <scope>NUCLEOTIDE SEQUENCE [LARGE SCALE GENOMIC DNA]</scope>
    <source>
        <strain evidence="20">Z151</strain>
    </source>
</reference>
<accession>A0A1W0WIN5</accession>
<evidence type="ECO:0000256" key="10">
    <source>
        <dbReference type="ARBA" id="ARBA00022840"/>
    </source>
</evidence>
<keyword evidence="6" id="KW-0926">Vacuole</keyword>
<comment type="catalytic activity">
    <reaction evidence="15">
        <text>leukotriene C4(in) + ATP + H2O = leukotriene C4(out) + ADP + phosphate + H(+)</text>
        <dbReference type="Rhea" id="RHEA:38963"/>
        <dbReference type="ChEBI" id="CHEBI:15377"/>
        <dbReference type="ChEBI" id="CHEBI:15378"/>
        <dbReference type="ChEBI" id="CHEBI:30616"/>
        <dbReference type="ChEBI" id="CHEBI:43474"/>
        <dbReference type="ChEBI" id="CHEBI:57973"/>
        <dbReference type="ChEBI" id="CHEBI:456216"/>
    </reaction>
    <physiologicalReaction direction="left-to-right" evidence="15">
        <dbReference type="Rhea" id="RHEA:38964"/>
    </physiologicalReaction>
</comment>
<dbReference type="Proteomes" id="UP000192578">
    <property type="component" value="Unassembled WGS sequence"/>
</dbReference>
<dbReference type="GO" id="GO:0005886">
    <property type="term" value="C:plasma membrane"/>
    <property type="evidence" value="ECO:0007669"/>
    <property type="project" value="UniProtKB-SubCell"/>
</dbReference>
<evidence type="ECO:0000256" key="3">
    <source>
        <dbReference type="ARBA" id="ARBA00009726"/>
    </source>
</evidence>
<comment type="caution">
    <text evidence="19">The sequence shown here is derived from an EMBL/GenBank/DDBJ whole genome shotgun (WGS) entry which is preliminary data.</text>
</comment>
<proteinExistence type="inferred from homology"/>
<feature type="domain" description="ABC transmembrane type-1" evidence="18">
    <location>
        <begin position="945"/>
        <end position="1230"/>
    </location>
</feature>
<evidence type="ECO:0000256" key="5">
    <source>
        <dbReference type="ARBA" id="ARBA00022475"/>
    </source>
</evidence>
<feature type="domain" description="ABC transmembrane type-1" evidence="18">
    <location>
        <begin position="296"/>
        <end position="581"/>
    </location>
</feature>
<dbReference type="SMART" id="SM00382">
    <property type="entry name" value="AAA"/>
    <property type="match status" value="2"/>
</dbReference>
<dbReference type="CDD" id="cd18595">
    <property type="entry name" value="ABC_6TM_MRP1_2_3_6_D1_like"/>
    <property type="match status" value="1"/>
</dbReference>
<dbReference type="FunFam" id="3.40.50.300:FF:000074">
    <property type="entry name" value="Multidrug resistance-associated protein 5 isoform 1"/>
    <property type="match status" value="1"/>
</dbReference>
<dbReference type="EMBL" id="MTYJ01000096">
    <property type="protein sequence ID" value="OQV14983.1"/>
    <property type="molecule type" value="Genomic_DNA"/>
</dbReference>
<name>A0A1W0WIN5_HYPEX</name>
<dbReference type="InterPro" id="IPR005292">
    <property type="entry name" value="MRP"/>
</dbReference>
<evidence type="ECO:0000256" key="9">
    <source>
        <dbReference type="ARBA" id="ARBA00022741"/>
    </source>
</evidence>
<dbReference type="CDD" id="cd03250">
    <property type="entry name" value="ABCC_MRP_domain1"/>
    <property type="match status" value="1"/>
</dbReference>
<dbReference type="InterPro" id="IPR017871">
    <property type="entry name" value="ABC_transporter-like_CS"/>
</dbReference>
<dbReference type="PROSITE" id="PS50893">
    <property type="entry name" value="ABC_TRANSPORTER_2"/>
    <property type="match status" value="2"/>
</dbReference>
<feature type="transmembrane region" description="Helical" evidence="16">
    <location>
        <begin position="520"/>
        <end position="544"/>
    </location>
</feature>
<dbReference type="SUPFAM" id="SSF90123">
    <property type="entry name" value="ABC transporter transmembrane region"/>
    <property type="match status" value="2"/>
</dbReference>
<dbReference type="GO" id="GO:0005774">
    <property type="term" value="C:vacuolar membrane"/>
    <property type="evidence" value="ECO:0007669"/>
    <property type="project" value="UniProtKB-SubCell"/>
</dbReference>
<keyword evidence="8" id="KW-0677">Repeat</keyword>
<dbReference type="PROSITE" id="PS50929">
    <property type="entry name" value="ABC_TM1F"/>
    <property type="match status" value="2"/>
</dbReference>
<dbReference type="InterPro" id="IPR003439">
    <property type="entry name" value="ABC_transporter-like_ATP-bd"/>
</dbReference>
<dbReference type="Pfam" id="PF24357">
    <property type="entry name" value="TMD0_ABC"/>
    <property type="match status" value="1"/>
</dbReference>
<evidence type="ECO:0000256" key="11">
    <source>
        <dbReference type="ARBA" id="ARBA00022967"/>
    </source>
</evidence>
<dbReference type="Gene3D" id="1.20.1560.10">
    <property type="entry name" value="ABC transporter type 1, transmembrane domain"/>
    <property type="match status" value="2"/>
</dbReference>
<dbReference type="Pfam" id="PF00005">
    <property type="entry name" value="ABC_tran"/>
    <property type="match status" value="2"/>
</dbReference>
<feature type="transmembrane region" description="Helical" evidence="16">
    <location>
        <begin position="336"/>
        <end position="358"/>
    </location>
</feature>
<feature type="transmembrane region" description="Helical" evidence="16">
    <location>
        <begin position="437"/>
        <end position="458"/>
    </location>
</feature>
<dbReference type="Pfam" id="PF00664">
    <property type="entry name" value="ABC_membrane"/>
    <property type="match status" value="2"/>
</dbReference>
<evidence type="ECO:0000256" key="13">
    <source>
        <dbReference type="ARBA" id="ARBA00023136"/>
    </source>
</evidence>
<dbReference type="FunFam" id="1.20.1560.10:FF:000020">
    <property type="entry name" value="ABC metal ion transporter"/>
    <property type="match status" value="1"/>
</dbReference>
<dbReference type="FunFam" id="1.20.1560.10:FF:000001">
    <property type="entry name" value="ATP-binding cassette subfamily C member 1"/>
    <property type="match status" value="1"/>
</dbReference>
<evidence type="ECO:0000256" key="6">
    <source>
        <dbReference type="ARBA" id="ARBA00022554"/>
    </source>
</evidence>
<dbReference type="PANTHER" id="PTHR24223">
    <property type="entry name" value="ATP-BINDING CASSETTE SUB-FAMILY C"/>
    <property type="match status" value="1"/>
</dbReference>
<keyword evidence="9" id="KW-0547">Nucleotide-binding</keyword>
<evidence type="ECO:0000256" key="15">
    <source>
        <dbReference type="ARBA" id="ARBA00047523"/>
    </source>
</evidence>
<evidence type="ECO:0000313" key="20">
    <source>
        <dbReference type="Proteomes" id="UP000192578"/>
    </source>
</evidence>
<organism evidence="19 20">
    <name type="scientific">Hypsibius exemplaris</name>
    <name type="common">Freshwater tardigrade</name>
    <dbReference type="NCBI Taxonomy" id="2072580"/>
    <lineage>
        <taxon>Eukaryota</taxon>
        <taxon>Metazoa</taxon>
        <taxon>Ecdysozoa</taxon>
        <taxon>Tardigrada</taxon>
        <taxon>Eutardigrada</taxon>
        <taxon>Parachela</taxon>
        <taxon>Hypsibioidea</taxon>
        <taxon>Hypsibiidae</taxon>
        <taxon>Hypsibius</taxon>
    </lineage>
</organism>
<protein>
    <recommendedName>
        <fullName evidence="14">ABC-type glutathione-S-conjugate transporter</fullName>
        <ecNumber evidence="14">7.6.2.3</ecNumber>
    </recommendedName>
</protein>
<comment type="subcellular location">
    <subcellularLocation>
        <location evidence="2">Cell membrane</location>
        <topology evidence="2">Multi-pass membrane protein</topology>
    </subcellularLocation>
    <subcellularLocation>
        <location evidence="1">Vacuole membrane</location>
        <topology evidence="1">Multi-pass membrane protein</topology>
    </subcellularLocation>
</comment>
<keyword evidence="12 16" id="KW-1133">Transmembrane helix</keyword>
<feature type="transmembrane region" description="Helical" evidence="16">
    <location>
        <begin position="1087"/>
        <end position="1105"/>
    </location>
</feature>
<dbReference type="SUPFAM" id="SSF52540">
    <property type="entry name" value="P-loop containing nucleoside triphosphate hydrolases"/>
    <property type="match status" value="2"/>
</dbReference>
<feature type="transmembrane region" description="Helical" evidence="16">
    <location>
        <begin position="1203"/>
        <end position="1224"/>
    </location>
</feature>
<feature type="domain" description="ABC transporter" evidence="17">
    <location>
        <begin position="614"/>
        <end position="838"/>
    </location>
</feature>
<dbReference type="InterPro" id="IPR056227">
    <property type="entry name" value="TMD0_ABC"/>
</dbReference>
<dbReference type="InterPro" id="IPR050173">
    <property type="entry name" value="ABC_transporter_C-like"/>
</dbReference>
<dbReference type="OrthoDB" id="6500128at2759"/>
<evidence type="ECO:0000256" key="2">
    <source>
        <dbReference type="ARBA" id="ARBA00004651"/>
    </source>
</evidence>
<dbReference type="GO" id="GO:0000323">
    <property type="term" value="C:lytic vacuole"/>
    <property type="evidence" value="ECO:0007669"/>
    <property type="project" value="UniProtKB-ARBA"/>
</dbReference>
<keyword evidence="5" id="KW-1003">Cell membrane</keyword>
<dbReference type="CDD" id="cd18603">
    <property type="entry name" value="ABC_6TM_MRP1_2_3_6_D2_like"/>
    <property type="match status" value="1"/>
</dbReference>
<feature type="transmembrane region" description="Helical" evidence="16">
    <location>
        <begin position="38"/>
        <end position="56"/>
    </location>
</feature>
<feature type="transmembrane region" description="Helical" evidence="16">
    <location>
        <begin position="1064"/>
        <end position="1081"/>
    </location>
</feature>
<dbReference type="NCBIfam" id="TIGR00957">
    <property type="entry name" value="MRP_assoc_pro"/>
    <property type="match status" value="1"/>
</dbReference>
<feature type="transmembrane region" description="Helical" evidence="16">
    <location>
        <begin position="987"/>
        <end position="1009"/>
    </location>
</feature>
<evidence type="ECO:0000256" key="16">
    <source>
        <dbReference type="SAM" id="Phobius"/>
    </source>
</evidence>
<feature type="transmembrane region" description="Helical" evidence="16">
    <location>
        <begin position="940"/>
        <end position="964"/>
    </location>
</feature>
<evidence type="ECO:0000259" key="18">
    <source>
        <dbReference type="PROSITE" id="PS50929"/>
    </source>
</evidence>
<keyword evidence="13 16" id="KW-0472">Membrane</keyword>
<dbReference type="PANTHER" id="PTHR24223:SF443">
    <property type="entry name" value="MULTIDRUG-RESISTANCE LIKE PROTEIN 1, ISOFORM I"/>
    <property type="match status" value="1"/>
</dbReference>
<evidence type="ECO:0000256" key="1">
    <source>
        <dbReference type="ARBA" id="ARBA00004128"/>
    </source>
</evidence>
<dbReference type="FunFam" id="3.40.50.300:FF:000293">
    <property type="entry name" value="ATP binding cassette subfamily C member 1"/>
    <property type="match status" value="1"/>
</dbReference>
<dbReference type="GO" id="GO:0015431">
    <property type="term" value="F:ABC-type glutathione S-conjugate transporter activity"/>
    <property type="evidence" value="ECO:0007669"/>
    <property type="project" value="UniProtKB-EC"/>
</dbReference>
<feature type="transmembrane region" description="Helical" evidence="16">
    <location>
        <begin position="143"/>
        <end position="164"/>
    </location>
</feature>
<dbReference type="InterPro" id="IPR011527">
    <property type="entry name" value="ABC1_TM_dom"/>
</dbReference>
<keyword evidence="20" id="KW-1185">Reference proteome</keyword>
<keyword evidence="10" id="KW-0067">ATP-binding</keyword>
<evidence type="ECO:0000256" key="4">
    <source>
        <dbReference type="ARBA" id="ARBA00022448"/>
    </source>
</evidence>
<gene>
    <name evidence="19" type="ORF">BV898_10883</name>
</gene>
<dbReference type="CDD" id="cd03244">
    <property type="entry name" value="ABCC_MRP_domain2"/>
    <property type="match status" value="1"/>
</dbReference>
<evidence type="ECO:0000256" key="14">
    <source>
        <dbReference type="ARBA" id="ARBA00024220"/>
    </source>
</evidence>
<evidence type="ECO:0000256" key="7">
    <source>
        <dbReference type="ARBA" id="ARBA00022692"/>
    </source>
</evidence>
<feature type="transmembrane region" description="Helical" evidence="16">
    <location>
        <begin position="112"/>
        <end position="131"/>
    </location>
</feature>
<comment type="similarity">
    <text evidence="3">Belongs to the ABC transporter superfamily. ABCC family. Conjugate transporter (TC 3.A.1.208) subfamily.</text>
</comment>
<feature type="domain" description="ABC transporter" evidence="17">
    <location>
        <begin position="1267"/>
        <end position="1501"/>
    </location>
</feature>
<feature type="transmembrane region" description="Helical" evidence="16">
    <location>
        <begin position="1174"/>
        <end position="1191"/>
    </location>
</feature>
<dbReference type="InterPro" id="IPR027417">
    <property type="entry name" value="P-loop_NTPase"/>
</dbReference>
<dbReference type="GO" id="GO:0005524">
    <property type="term" value="F:ATP binding"/>
    <property type="evidence" value="ECO:0007669"/>
    <property type="project" value="UniProtKB-KW"/>
</dbReference>
<sequence length="1507" mass="168433">MELETLFPGDFCSDAFWDRNLTWNTSQPDLTQCFQTTVLAWVPTAFLILTIPLQYYSVSQLTGKGKNWTLLSLTKMIFLVILILVSLTELTSLSYKSASQWEGEELVPPAELVAAASRVLALLIASVFIVVDKWHARTASGILFSFWVVLTLTEGVMFASRVMAATVKEIDDRFMLIIRIAYLPLVLTQLILASFGDDFHLAETALSPDANPCPEAAASFPNILTLWWLNKLAVLGWKRPLVQRDIWDTQPRNTAAAVVGPLERNWKIEMEKSRRSNTYRPSLLKALFRTHWITLLGSSFLRLMANMSLFVAPQILQLLIGFVENRSEAKEEAWKGYFYAAIMLTIALVGSLSTNYNLQNIYRIGMNSKAAIVAIIYRKSLRITNAVRQTSSVGEMVNLISVDAQRFMDFVGFFEWLWAAPLQIAVSLYFLYNILGYAAFAGVITIILTLPLNAYAFSQVKIHQNAQMVKKDTRIKLMSELLNGMKVLKLYAWEEAFEQEILKIRNEELTMLRRSANYGALSYVVFCLSPFLIILSTFATYVLLDPANVLTPKTVFGALALINILRTPMTLLSPAVMMAVQVAIAEKRISKFLQSDELSDDNVKYLPPRDPVAVSIKNGTFAWNSTDAVCLKNIDLTVKDGELAAIVGQVGTGKSSLCAAVIGLMEKQGGEVFIKEKVAFVPQQAWIQNLTVEENILFGKPMDPKRYRQVIKACALQPDLDSFPAGDQTEIGERGANLSGGQRQRISLARAAYSEADVYIFDDPLSAVDAHVGKHIFEHVIGPNGMLSGKTRLLVTHGIGFLPQTDQIIVMSNGKVSENGTYKELLARKGVFAEFLLTYLEEEKEEVMQDPALAAVKEEVLEEIGQLDRRHSIVSSGSLKRVKRVFRRDSTLKRSTKETAGGIELVEKEQQAGKLVDEEKSQTGVVKWSVYILYMRQMGLLIAGAMAFFFVVFSSLGTIGNFWLSDWAKDYERPEYRGNIQQRNVRLGIYGMFSGIQLVFVTAFALSLVHGRIRASKNLHQSLLYRILRSPMSFFDTTPLGRIVNRFSSDVSTIDTLVPAHIEFFLYCSFTVIASLVTITISLPPFAAVVVPVGLFYYFIQRFFISTSRQLKRLESVSRSPIFSHFQESVAGTGVILAMKETERFKLTNEQLIDKNNSSLYLNLVAGRWISVRLELLGAFITFCASLFTVIGRDQDWGVSSELVGLALSSALSITPLLNMMVWVTNDLENAIVAVERVKEYSEVPQEADWVNTKFRPPADWPKRGQVDFEDYQTRYRPGLELVLKGLNSRIASGEKVGIVGRTGAGKSSLTLSLFRIIEAVSGRILIDDIDVAKMGLHDLRSRITILPQEPVLFTGTLRLNLDPFNKYSDDAVWNALQHSHLKAFVSSLPEGLEHNVVDGGENYSLGQRQLICLARALLRKTKVLILDEATAAIDLHTDDLIQQTIRTEFADCTILTIAHRINTIMDSTRIMVLDQGKVKEFATPAELLADKHGIFYGLAKTANLVA</sequence>
<dbReference type="PROSITE" id="PS00211">
    <property type="entry name" value="ABC_TRANSPORTER_1"/>
    <property type="match status" value="2"/>
</dbReference>
<feature type="transmembrane region" description="Helical" evidence="16">
    <location>
        <begin position="176"/>
        <end position="195"/>
    </location>
</feature>
<keyword evidence="11" id="KW-1278">Translocase</keyword>
<evidence type="ECO:0000313" key="19">
    <source>
        <dbReference type="EMBL" id="OQV14983.1"/>
    </source>
</evidence>